<dbReference type="EMBL" id="SDGV01000016">
    <property type="protein sequence ID" value="THB61079.1"/>
    <property type="molecule type" value="Genomic_DNA"/>
</dbReference>
<dbReference type="OrthoDB" id="9811997at2"/>
<name>A0A4V3TV12_9ENTE</name>
<evidence type="ECO:0000313" key="2">
    <source>
        <dbReference type="EMBL" id="THB61079.1"/>
    </source>
</evidence>
<dbReference type="InterPro" id="IPR058712">
    <property type="entry name" value="SRA_ScoMcrA"/>
</dbReference>
<sequence>MNKKELMETLEIPSTVLKELLEQGCPSKDNLGKEFDIAEVTNWRNEQAETMLEMFKVGTLYDNETISEHFKCSPQSKIRRSHATNSIVLFVDHFDDRYHDYWRRGKLLFTGMGLKGDQKISKAPNKTLANVEKNRVNIHLFERLNSKEAGRFVYSGRMELLGEPKRIKENEQFIFRFKLKALDL</sequence>
<proteinExistence type="predicted"/>
<feature type="domain" description="ScoMcrA-like SRA" evidence="1">
    <location>
        <begin position="62"/>
        <end position="161"/>
    </location>
</feature>
<comment type="caution">
    <text evidence="2">The sequence shown here is derived from an EMBL/GenBank/DDBJ whole genome shotgun (WGS) entry which is preliminary data.</text>
</comment>
<dbReference type="Gene3D" id="1.10.10.10">
    <property type="entry name" value="Winged helix-like DNA-binding domain superfamily/Winged helix DNA-binding domain"/>
    <property type="match status" value="1"/>
</dbReference>
<dbReference type="InterPro" id="IPR036388">
    <property type="entry name" value="WH-like_DNA-bd_sf"/>
</dbReference>
<reference evidence="2 3" key="1">
    <citation type="submission" date="2019-01" db="EMBL/GenBank/DDBJ databases">
        <title>Vagococcus silagei sp. nov. isolated from brewer's grain.</title>
        <authorList>
            <person name="Guu J.-R."/>
        </authorList>
    </citation>
    <scope>NUCLEOTIDE SEQUENCE [LARGE SCALE GENOMIC DNA]</scope>
    <source>
        <strain evidence="2 3">2B-2</strain>
    </source>
</reference>
<gene>
    <name evidence="2" type="ORF">ESZ54_07025</name>
</gene>
<organism evidence="2 3">
    <name type="scientific">Vagococcus silagei</name>
    <dbReference type="NCBI Taxonomy" id="2508885"/>
    <lineage>
        <taxon>Bacteria</taxon>
        <taxon>Bacillati</taxon>
        <taxon>Bacillota</taxon>
        <taxon>Bacilli</taxon>
        <taxon>Lactobacillales</taxon>
        <taxon>Enterococcaceae</taxon>
        <taxon>Vagococcus</taxon>
    </lineage>
</organism>
<accession>A0A4V3TV12</accession>
<evidence type="ECO:0000259" key="1">
    <source>
        <dbReference type="Pfam" id="PF26348"/>
    </source>
</evidence>
<dbReference type="AlphaFoldDB" id="A0A4V3TV12"/>
<dbReference type="Pfam" id="PF26348">
    <property type="entry name" value="SRA_ScoMcrA"/>
    <property type="match status" value="1"/>
</dbReference>
<keyword evidence="3" id="KW-1185">Reference proteome</keyword>
<protein>
    <recommendedName>
        <fullName evidence="1">ScoMcrA-like SRA domain-containing protein</fullName>
    </recommendedName>
</protein>
<dbReference type="Proteomes" id="UP000310506">
    <property type="component" value="Unassembled WGS sequence"/>
</dbReference>
<evidence type="ECO:0000313" key="3">
    <source>
        <dbReference type="Proteomes" id="UP000310506"/>
    </source>
</evidence>
<dbReference type="RefSeq" id="WP_136136960.1">
    <property type="nucleotide sequence ID" value="NZ_SDGV01000016.1"/>
</dbReference>